<organism evidence="2">
    <name type="scientific">viral metagenome</name>
    <dbReference type="NCBI Taxonomy" id="1070528"/>
    <lineage>
        <taxon>unclassified sequences</taxon>
        <taxon>metagenomes</taxon>
        <taxon>organismal metagenomes</taxon>
    </lineage>
</organism>
<dbReference type="InterPro" id="IPR029044">
    <property type="entry name" value="Nucleotide-diphossugar_trans"/>
</dbReference>
<dbReference type="InterPro" id="IPR050834">
    <property type="entry name" value="Glycosyltransf_2"/>
</dbReference>
<reference evidence="2" key="1">
    <citation type="submission" date="2020-03" db="EMBL/GenBank/DDBJ databases">
        <title>The deep terrestrial virosphere.</title>
        <authorList>
            <person name="Holmfeldt K."/>
            <person name="Nilsson E."/>
            <person name="Simone D."/>
            <person name="Lopez-Fernandez M."/>
            <person name="Wu X."/>
            <person name="de Brujin I."/>
            <person name="Lundin D."/>
            <person name="Andersson A."/>
            <person name="Bertilsson S."/>
            <person name="Dopson M."/>
        </authorList>
    </citation>
    <scope>NUCLEOTIDE SEQUENCE</scope>
    <source>
        <strain evidence="2">MM415B00842</strain>
    </source>
</reference>
<dbReference type="Gene3D" id="3.90.550.10">
    <property type="entry name" value="Spore Coat Polysaccharide Biosynthesis Protein SpsA, Chain A"/>
    <property type="match status" value="1"/>
</dbReference>
<sequence length="243" mass="28165">MTELVSIIVRTKNEGKWLKDCLTAVSKQTYKNFEIIIVDNDSTDNTLEIARQFKVKIVGIKKYMPGKSLNKGIRNSSGEIITALSGHCIPTNEYWLANLIRNFRDKNVMGVYGRQEPLPSTSDIDKCDLIYTFRLERIIQVKDPFFYNANSMFRRSMWEQTPFSESILSIEDWLWGMAVIKSGFKLIYEPEASVYHYHGIHQNRDNVRRNNIIKLFGETGIINNKVSEKELKEWKLNAEKAGT</sequence>
<gene>
    <name evidence="2" type="ORF">MM415B00842_0017</name>
</gene>
<accession>A0A6M3IWK0</accession>
<feature type="domain" description="Glycosyltransferase 2-like" evidence="1">
    <location>
        <begin position="6"/>
        <end position="158"/>
    </location>
</feature>
<keyword evidence="2" id="KW-0808">Transferase</keyword>
<dbReference type="SUPFAM" id="SSF53448">
    <property type="entry name" value="Nucleotide-diphospho-sugar transferases"/>
    <property type="match status" value="1"/>
</dbReference>
<evidence type="ECO:0000259" key="1">
    <source>
        <dbReference type="Pfam" id="PF00535"/>
    </source>
</evidence>
<protein>
    <submittedName>
        <fullName evidence="2">Putative glycosyltransferase</fullName>
    </submittedName>
</protein>
<dbReference type="Pfam" id="PF00535">
    <property type="entry name" value="Glycos_transf_2"/>
    <property type="match status" value="1"/>
</dbReference>
<dbReference type="InterPro" id="IPR001173">
    <property type="entry name" value="Glyco_trans_2-like"/>
</dbReference>
<dbReference type="AlphaFoldDB" id="A0A6M3IWK0"/>
<evidence type="ECO:0000313" key="2">
    <source>
        <dbReference type="EMBL" id="QJA61996.1"/>
    </source>
</evidence>
<dbReference type="PANTHER" id="PTHR43685">
    <property type="entry name" value="GLYCOSYLTRANSFERASE"/>
    <property type="match status" value="1"/>
</dbReference>
<dbReference type="PANTHER" id="PTHR43685:SF2">
    <property type="entry name" value="GLYCOSYLTRANSFERASE 2-LIKE DOMAIN-CONTAINING PROTEIN"/>
    <property type="match status" value="1"/>
</dbReference>
<dbReference type="EMBL" id="MT141459">
    <property type="protein sequence ID" value="QJA61996.1"/>
    <property type="molecule type" value="Genomic_DNA"/>
</dbReference>
<name>A0A6M3IWK0_9ZZZZ</name>
<proteinExistence type="predicted"/>
<dbReference type="GO" id="GO:0016740">
    <property type="term" value="F:transferase activity"/>
    <property type="evidence" value="ECO:0007669"/>
    <property type="project" value="UniProtKB-KW"/>
</dbReference>